<feature type="coiled-coil region" evidence="1">
    <location>
        <begin position="887"/>
        <end position="914"/>
    </location>
</feature>
<protein>
    <submittedName>
        <fullName evidence="3">Uncharacterized protein</fullName>
    </submittedName>
</protein>
<evidence type="ECO:0000313" key="3">
    <source>
        <dbReference type="EMBL" id="VVE70736.1"/>
    </source>
</evidence>
<dbReference type="EMBL" id="CABPSP010000012">
    <property type="protein sequence ID" value="VVE70736.1"/>
    <property type="molecule type" value="Genomic_DNA"/>
</dbReference>
<keyword evidence="1" id="KW-0175">Coiled coil</keyword>
<feature type="region of interest" description="Disordered" evidence="2">
    <location>
        <begin position="1044"/>
        <end position="1071"/>
    </location>
</feature>
<accession>A0A5E5AC68</accession>
<reference evidence="3 4" key="1">
    <citation type="submission" date="2019-08" db="EMBL/GenBank/DDBJ databases">
        <authorList>
            <person name="Peeters C."/>
        </authorList>
    </citation>
    <scope>NUCLEOTIDE SEQUENCE [LARGE SCALE GENOMIC DNA]</scope>
    <source>
        <strain evidence="3 4">LMG 31117</strain>
    </source>
</reference>
<dbReference type="AlphaFoldDB" id="A0A5E5AC68"/>
<evidence type="ECO:0000256" key="2">
    <source>
        <dbReference type="SAM" id="MobiDB-lite"/>
    </source>
</evidence>
<feature type="region of interest" description="Disordered" evidence="2">
    <location>
        <begin position="1"/>
        <end position="23"/>
    </location>
</feature>
<feature type="compositionally biased region" description="Basic and acidic residues" evidence="2">
    <location>
        <begin position="1010"/>
        <end position="1020"/>
    </location>
</feature>
<dbReference type="Proteomes" id="UP000383122">
    <property type="component" value="Unassembled WGS sequence"/>
</dbReference>
<dbReference type="RefSeq" id="WP_150739551.1">
    <property type="nucleotide sequence ID" value="NZ_CABPSP010000012.1"/>
</dbReference>
<sequence>MASGHVLGRVPDSTRTWPRLKASNSHPRLTDLMHTWETPTAPDIATSNDDLPERLFRTPSSISVVSLVPAPLPGRKRHVSESAVPTDKRHAARAFFAIEGRFATVSEEDLQPSALSASSARRFGLPPKPHYRPHITGAVSARNAPLHNGQGEAALVRMELSDIVDGVPYEKSVVGVQLPDIGQIVVCADADAFYVTSTIPPDATQVRLRRLDSHDRDDQQKIDEYLAHKRQLKTDAMMKNPPLTALNVARTFTRRPGSPDADAVRNALNTLTSPVELTSYVENCRAQLRSRQRFDAYFHKRDLDIYRTLLGDDLVFQENGQWNISHDAGIADVRMHLMNGNLAFAVLGAESGVNVYFATSDSERLEGLRLHIHEAMGNVKDAVDIGDITYIDAKRRLARIATIANAPGPSRARVNLPALTPPGARQPERFRDAEQILAAVIEHDMRKDPIITVIHVNSFLDTCDSCSVALPLLSAITGQDISFVYHRDYGVTSPISEDRRIRMLKMLATSANRLRDALINDDHATLNEVSKTLLKPEMLGVIASTLRISSVSPAHPKIYPIANALYLHLLASLIREQATFGNDTVAMLRSNEGKIYVALVGYRIRNDSYLARAWCTLMRELTLSGVSAEALRAILLARANRFLSSFWLELLSARSTTRENHLDQVYHLLKQDDLNPSLTHARRERGLMEAMRIRVLRYLKISPRAPATVDRFVSAGKSMPEVLEAIRTVISERSVIELEQERLRSELREAMPTMTVGEQRELRNTITAMVDEAWRAEIPGESPPSDIVQSVLASVGPGLGRHLAELRGPAIREIIDATIERYGKHLYRYPDANEEQMAAAFREHLKSASTRYAALLADDATCDTSTPSGVQPEIQAQVGVEARTLKARLARKAARTAELQAAKARAEAQRAMSSTSNYVKEQALARVKEQARNTAFQATADATRRVMENAKKEALIKSQRDAREATARIAANKIRAATARVKREARMRAVEAVKQLIAERRRTNTQAGENRNRPLDDKSSETNFQFRLDALRYGTLGAIARLPVESGPIGDAKKADEVSGSRSRVPLKSTQ</sequence>
<organism evidence="3 4">
    <name type="scientific">Pandoraea anapnoica</name>
    <dbReference type="NCBI Taxonomy" id="2508301"/>
    <lineage>
        <taxon>Bacteria</taxon>
        <taxon>Pseudomonadati</taxon>
        <taxon>Pseudomonadota</taxon>
        <taxon>Betaproteobacteria</taxon>
        <taxon>Burkholderiales</taxon>
        <taxon>Burkholderiaceae</taxon>
        <taxon>Pandoraea</taxon>
    </lineage>
</organism>
<keyword evidence="4" id="KW-1185">Reference proteome</keyword>
<dbReference type="OrthoDB" id="8932303at2"/>
<proteinExistence type="predicted"/>
<name>A0A5E5AC68_9BURK</name>
<evidence type="ECO:0000313" key="4">
    <source>
        <dbReference type="Proteomes" id="UP000383122"/>
    </source>
</evidence>
<feature type="region of interest" description="Disordered" evidence="2">
    <location>
        <begin position="1001"/>
        <end position="1021"/>
    </location>
</feature>
<gene>
    <name evidence="3" type="ORF">PAN31117_03796</name>
</gene>
<evidence type="ECO:0000256" key="1">
    <source>
        <dbReference type="SAM" id="Coils"/>
    </source>
</evidence>